<dbReference type="SUPFAM" id="SSF46988">
    <property type="entry name" value="Tubulin chaperone cofactor A"/>
    <property type="match status" value="1"/>
</dbReference>
<comment type="similarity">
    <text evidence="1 3">Belongs to the TBCA family.</text>
</comment>
<sequence length="112" mass="13044">MTLPTDLLKNWKVKTSSVKRLHKELGYYEKERDREQARVDKMKEDGADASDLKQAESVLRESAMMIPETRQRLDAALSELLAFVNENEDDMKETEELREAKDLIAEVQKLFN</sequence>
<dbReference type="GO" id="GO:0005874">
    <property type="term" value="C:microtubule"/>
    <property type="evidence" value="ECO:0007669"/>
    <property type="project" value="UniProtKB-KW"/>
</dbReference>
<comment type="caution">
    <text evidence="5">The sequence shown here is derived from an EMBL/GenBank/DDBJ whole genome shotgun (WGS) entry which is preliminary data.</text>
</comment>
<organism evidence="5 6">
    <name type="scientific">Gonium pectorale</name>
    <name type="common">Green alga</name>
    <dbReference type="NCBI Taxonomy" id="33097"/>
    <lineage>
        <taxon>Eukaryota</taxon>
        <taxon>Viridiplantae</taxon>
        <taxon>Chlorophyta</taxon>
        <taxon>core chlorophytes</taxon>
        <taxon>Chlorophyceae</taxon>
        <taxon>CS clade</taxon>
        <taxon>Chlamydomonadales</taxon>
        <taxon>Volvocaceae</taxon>
        <taxon>Gonium</taxon>
    </lineage>
</organism>
<reference evidence="6" key="1">
    <citation type="journal article" date="2016" name="Nat. Commun.">
        <title>The Gonium pectorale genome demonstrates co-option of cell cycle regulation during the evolution of multicellularity.</title>
        <authorList>
            <person name="Hanschen E.R."/>
            <person name="Marriage T.N."/>
            <person name="Ferris P.J."/>
            <person name="Hamaji T."/>
            <person name="Toyoda A."/>
            <person name="Fujiyama A."/>
            <person name="Neme R."/>
            <person name="Noguchi H."/>
            <person name="Minakuchi Y."/>
            <person name="Suzuki M."/>
            <person name="Kawai-Toyooka H."/>
            <person name="Smith D.R."/>
            <person name="Sparks H."/>
            <person name="Anderson J."/>
            <person name="Bakaric R."/>
            <person name="Luria V."/>
            <person name="Karger A."/>
            <person name="Kirschner M.W."/>
            <person name="Durand P.M."/>
            <person name="Michod R.E."/>
            <person name="Nozaki H."/>
            <person name="Olson B.J."/>
        </authorList>
    </citation>
    <scope>NUCLEOTIDE SEQUENCE [LARGE SCALE GENOMIC DNA]</scope>
    <source>
        <strain evidence="6">NIES-2863</strain>
    </source>
</reference>
<evidence type="ECO:0000256" key="1">
    <source>
        <dbReference type="ARBA" id="ARBA00006806"/>
    </source>
</evidence>
<feature type="region of interest" description="Disordered" evidence="4">
    <location>
        <begin position="32"/>
        <end position="51"/>
    </location>
</feature>
<comment type="subunit">
    <text evidence="3">Supercomplex made of cofactors A to E. Cofactors A and D function by capturing and stabilizing tubulin in a quasi-native conformation. Cofactor E binds to the cofactor D-tubulin complex; interaction with cofactor C then causes the release of tubulin polypeptides that are committed to the native state.</text>
</comment>
<evidence type="ECO:0000313" key="5">
    <source>
        <dbReference type="EMBL" id="KXZ54861.1"/>
    </source>
</evidence>
<keyword evidence="2 3" id="KW-0143">Chaperone</keyword>
<dbReference type="Pfam" id="PF02970">
    <property type="entry name" value="TBCA"/>
    <property type="match status" value="1"/>
</dbReference>
<dbReference type="PANTHER" id="PTHR21500">
    <property type="entry name" value="TUBULIN-SPECIFIC CHAPERONE A"/>
    <property type="match status" value="1"/>
</dbReference>
<evidence type="ECO:0000256" key="2">
    <source>
        <dbReference type="ARBA" id="ARBA00023186"/>
    </source>
</evidence>
<accession>A0A150GYF2</accession>
<name>A0A150GYF2_GONPE</name>
<evidence type="ECO:0000256" key="3">
    <source>
        <dbReference type="RuleBase" id="RU364030"/>
    </source>
</evidence>
<protein>
    <recommendedName>
        <fullName evidence="3">Tubulin-specific chaperone A</fullName>
    </recommendedName>
</protein>
<dbReference type="GO" id="GO:0007023">
    <property type="term" value="P:post-chaperonin tubulin folding pathway"/>
    <property type="evidence" value="ECO:0007669"/>
    <property type="project" value="UniProtKB-UniRule"/>
</dbReference>
<dbReference type="GO" id="GO:0005829">
    <property type="term" value="C:cytosol"/>
    <property type="evidence" value="ECO:0007669"/>
    <property type="project" value="TreeGrafter"/>
</dbReference>
<dbReference type="AlphaFoldDB" id="A0A150GYF2"/>
<dbReference type="FunFam" id="1.20.58.90:FF:000011">
    <property type="entry name" value="Tubulin-specific chaperone A"/>
    <property type="match status" value="1"/>
</dbReference>
<keyword evidence="3" id="KW-0206">Cytoskeleton</keyword>
<dbReference type="GO" id="GO:0048487">
    <property type="term" value="F:beta-tubulin binding"/>
    <property type="evidence" value="ECO:0007669"/>
    <property type="project" value="InterPro"/>
</dbReference>
<keyword evidence="3" id="KW-0493">Microtubule</keyword>
<comment type="subcellular location">
    <subcellularLocation>
        <location evidence="3">Cytoplasm</location>
        <location evidence="3">Cytoskeleton</location>
    </subcellularLocation>
</comment>
<dbReference type="STRING" id="33097.A0A150GYF2"/>
<dbReference type="InterPro" id="IPR036126">
    <property type="entry name" value="TBCA_sf"/>
</dbReference>
<gene>
    <name evidence="5" type="ORF">GPECTOR_4g933</name>
</gene>
<evidence type="ECO:0000313" key="6">
    <source>
        <dbReference type="Proteomes" id="UP000075714"/>
    </source>
</evidence>
<proteinExistence type="inferred from homology"/>
<dbReference type="PANTHER" id="PTHR21500:SF0">
    <property type="entry name" value="TUBULIN-SPECIFIC CHAPERONE A"/>
    <property type="match status" value="1"/>
</dbReference>
<keyword evidence="6" id="KW-1185">Reference proteome</keyword>
<keyword evidence="3" id="KW-0963">Cytoplasm</keyword>
<dbReference type="OrthoDB" id="296187at2759"/>
<dbReference type="GO" id="GO:0007021">
    <property type="term" value="P:tubulin complex assembly"/>
    <property type="evidence" value="ECO:0007669"/>
    <property type="project" value="UniProtKB-UniRule"/>
</dbReference>
<dbReference type="EMBL" id="LSYV01000005">
    <property type="protein sequence ID" value="KXZ54861.1"/>
    <property type="molecule type" value="Genomic_DNA"/>
</dbReference>
<dbReference type="Proteomes" id="UP000075714">
    <property type="component" value="Unassembled WGS sequence"/>
</dbReference>
<dbReference type="Gene3D" id="1.20.58.90">
    <property type="match status" value="1"/>
</dbReference>
<dbReference type="InterPro" id="IPR004226">
    <property type="entry name" value="TBCA"/>
</dbReference>
<evidence type="ECO:0000256" key="4">
    <source>
        <dbReference type="SAM" id="MobiDB-lite"/>
    </source>
</evidence>